<evidence type="ECO:0000256" key="1">
    <source>
        <dbReference type="ARBA" id="ARBA00022490"/>
    </source>
</evidence>
<dbReference type="InterPro" id="IPR000878">
    <property type="entry name" value="4pyrrol_Mease"/>
</dbReference>
<comment type="subcellular location">
    <subcellularLocation>
        <location evidence="6">Cytoplasm</location>
    </subcellularLocation>
</comment>
<dbReference type="FunFam" id="3.40.1010.10:FF:000007">
    <property type="entry name" value="Ribosomal RNA small subunit methyltransferase I"/>
    <property type="match status" value="1"/>
</dbReference>
<evidence type="ECO:0000313" key="8">
    <source>
        <dbReference type="EMBL" id="OGI84057.1"/>
    </source>
</evidence>
<comment type="function">
    <text evidence="6">Catalyzes the 2'-O-methylation of the ribose of cytidine 1402 (C1402) in 16S rRNA.</text>
</comment>
<sequence length="234" mass="26518">MLQLNMKNEFGTLYVVGTPIGNMEDITIRAIRILKEVDLVLCEDTRTTGKLLAKYEIKNKTASYNAHSTKNKENKIIELLENRQNIALVSDAGTPCISDPGSLIISYIRENYKDIKIVPIPGASAVISAVSVSGMFGNQFSFMGFVPHKKGRESFFKDILISKIPVVFYESCHRIVNTLNYFNKNNPDTKIMIARELTKMFETIHIDKAKFHLENILQNPKELKGEFTIIVFPK</sequence>
<comment type="similarity">
    <text evidence="6">Belongs to the methyltransferase superfamily. RsmI family.</text>
</comment>
<reference evidence="8 9" key="1">
    <citation type="journal article" date="2016" name="Nat. Commun.">
        <title>Thousands of microbial genomes shed light on interconnected biogeochemical processes in an aquifer system.</title>
        <authorList>
            <person name="Anantharaman K."/>
            <person name="Brown C.T."/>
            <person name="Hug L.A."/>
            <person name="Sharon I."/>
            <person name="Castelle C.J."/>
            <person name="Probst A.J."/>
            <person name="Thomas B.C."/>
            <person name="Singh A."/>
            <person name="Wilkins M.J."/>
            <person name="Karaoz U."/>
            <person name="Brodie E.L."/>
            <person name="Williams K.H."/>
            <person name="Hubbard S.S."/>
            <person name="Banfield J.F."/>
        </authorList>
    </citation>
    <scope>NUCLEOTIDE SEQUENCE [LARGE SCALE GENOMIC DNA]</scope>
</reference>
<feature type="domain" description="Tetrapyrrole methylase" evidence="7">
    <location>
        <begin position="12"/>
        <end position="207"/>
    </location>
</feature>
<dbReference type="Pfam" id="PF00590">
    <property type="entry name" value="TP_methylase"/>
    <property type="match status" value="1"/>
</dbReference>
<protein>
    <recommendedName>
        <fullName evidence="6">Ribosomal RNA small subunit methyltransferase I</fullName>
        <ecNumber evidence="6">2.1.1.198</ecNumber>
    </recommendedName>
    <alternativeName>
        <fullName evidence="6">16S rRNA 2'-O-ribose C1402 methyltransferase</fullName>
    </alternativeName>
    <alternativeName>
        <fullName evidence="6">rRNA (cytidine-2'-O-)-methyltransferase RsmI</fullName>
    </alternativeName>
</protein>
<name>A0A1F6WQB8_9BACT</name>
<dbReference type="PROSITE" id="PS01296">
    <property type="entry name" value="RSMI"/>
    <property type="match status" value="1"/>
</dbReference>
<keyword evidence="1 6" id="KW-0963">Cytoplasm</keyword>
<accession>A0A1F6WQB8</accession>
<evidence type="ECO:0000256" key="2">
    <source>
        <dbReference type="ARBA" id="ARBA00022552"/>
    </source>
</evidence>
<dbReference type="InterPro" id="IPR014776">
    <property type="entry name" value="4pyrrole_Mease_sub2"/>
</dbReference>
<evidence type="ECO:0000313" key="9">
    <source>
        <dbReference type="Proteomes" id="UP000178184"/>
    </source>
</evidence>
<dbReference type="NCBIfam" id="TIGR00096">
    <property type="entry name" value="16S rRNA (cytidine(1402)-2'-O)-methyltransferase"/>
    <property type="match status" value="1"/>
</dbReference>
<dbReference type="PIRSF" id="PIRSF005917">
    <property type="entry name" value="MTase_YraL"/>
    <property type="match status" value="1"/>
</dbReference>
<organism evidence="8 9">
    <name type="scientific">Candidatus Nomurabacteria bacterium RIFCSPLOWO2_01_FULL_33_17</name>
    <dbReference type="NCBI Taxonomy" id="1801764"/>
    <lineage>
        <taxon>Bacteria</taxon>
        <taxon>Candidatus Nomuraibacteriota</taxon>
    </lineage>
</organism>
<dbReference type="PANTHER" id="PTHR46111:SF1">
    <property type="entry name" value="RIBOSOMAL RNA SMALL SUBUNIT METHYLTRANSFERASE I"/>
    <property type="match status" value="1"/>
</dbReference>
<keyword evidence="2 6" id="KW-0698">rRNA processing</keyword>
<keyword evidence="3 6" id="KW-0489">Methyltransferase</keyword>
<dbReference type="GO" id="GO:0070677">
    <property type="term" value="F:rRNA (cytosine-2'-O-)-methyltransferase activity"/>
    <property type="evidence" value="ECO:0007669"/>
    <property type="project" value="UniProtKB-UniRule"/>
</dbReference>
<keyword evidence="4 6" id="KW-0808">Transferase</keyword>
<dbReference type="EC" id="2.1.1.198" evidence="6"/>
<dbReference type="InterPro" id="IPR018063">
    <property type="entry name" value="SAM_MeTrfase_RsmI_CS"/>
</dbReference>
<evidence type="ECO:0000259" key="7">
    <source>
        <dbReference type="Pfam" id="PF00590"/>
    </source>
</evidence>
<comment type="catalytic activity">
    <reaction evidence="6">
        <text>cytidine(1402) in 16S rRNA + S-adenosyl-L-methionine = 2'-O-methylcytidine(1402) in 16S rRNA + S-adenosyl-L-homocysteine + H(+)</text>
        <dbReference type="Rhea" id="RHEA:42924"/>
        <dbReference type="Rhea" id="RHEA-COMP:10285"/>
        <dbReference type="Rhea" id="RHEA-COMP:10286"/>
        <dbReference type="ChEBI" id="CHEBI:15378"/>
        <dbReference type="ChEBI" id="CHEBI:57856"/>
        <dbReference type="ChEBI" id="CHEBI:59789"/>
        <dbReference type="ChEBI" id="CHEBI:74495"/>
        <dbReference type="ChEBI" id="CHEBI:82748"/>
        <dbReference type="EC" id="2.1.1.198"/>
    </reaction>
</comment>
<evidence type="ECO:0000256" key="4">
    <source>
        <dbReference type="ARBA" id="ARBA00022679"/>
    </source>
</evidence>
<dbReference type="CDD" id="cd11648">
    <property type="entry name" value="RsmI"/>
    <property type="match status" value="1"/>
</dbReference>
<dbReference type="InterPro" id="IPR014777">
    <property type="entry name" value="4pyrrole_Mease_sub1"/>
</dbReference>
<dbReference type="SUPFAM" id="SSF53790">
    <property type="entry name" value="Tetrapyrrole methylase"/>
    <property type="match status" value="1"/>
</dbReference>
<dbReference type="GO" id="GO:0005737">
    <property type="term" value="C:cytoplasm"/>
    <property type="evidence" value="ECO:0007669"/>
    <property type="project" value="UniProtKB-SubCell"/>
</dbReference>
<dbReference type="Proteomes" id="UP000178184">
    <property type="component" value="Unassembled WGS sequence"/>
</dbReference>
<dbReference type="HAMAP" id="MF_01877">
    <property type="entry name" value="16SrRNA_methyltr_I"/>
    <property type="match status" value="1"/>
</dbReference>
<dbReference type="AlphaFoldDB" id="A0A1F6WQB8"/>
<keyword evidence="5 6" id="KW-0949">S-adenosyl-L-methionine</keyword>
<evidence type="ECO:0000256" key="3">
    <source>
        <dbReference type="ARBA" id="ARBA00022603"/>
    </source>
</evidence>
<dbReference type="InterPro" id="IPR008189">
    <property type="entry name" value="rRNA_ssu_MeTfrase_I"/>
</dbReference>
<gene>
    <name evidence="6" type="primary">rsmI</name>
    <name evidence="8" type="ORF">A2903_01850</name>
</gene>
<dbReference type="EMBL" id="MFUO01000012">
    <property type="protein sequence ID" value="OGI84057.1"/>
    <property type="molecule type" value="Genomic_DNA"/>
</dbReference>
<dbReference type="STRING" id="1801764.A2903_01850"/>
<comment type="caution">
    <text evidence="8">The sequence shown here is derived from an EMBL/GenBank/DDBJ whole genome shotgun (WGS) entry which is preliminary data.</text>
</comment>
<dbReference type="Gene3D" id="3.40.1010.10">
    <property type="entry name" value="Cobalt-precorrin-4 Transmethylase, Domain 1"/>
    <property type="match status" value="1"/>
</dbReference>
<dbReference type="Gene3D" id="3.30.950.10">
    <property type="entry name" value="Methyltransferase, Cobalt-precorrin-4 Transmethylase, Domain 2"/>
    <property type="match status" value="1"/>
</dbReference>
<evidence type="ECO:0000256" key="5">
    <source>
        <dbReference type="ARBA" id="ARBA00022691"/>
    </source>
</evidence>
<dbReference type="PANTHER" id="PTHR46111">
    <property type="entry name" value="RIBOSOMAL RNA SMALL SUBUNIT METHYLTRANSFERASE I"/>
    <property type="match status" value="1"/>
</dbReference>
<evidence type="ECO:0000256" key="6">
    <source>
        <dbReference type="HAMAP-Rule" id="MF_01877"/>
    </source>
</evidence>
<dbReference type="InterPro" id="IPR035996">
    <property type="entry name" value="4pyrrol_Methylase_sf"/>
</dbReference>
<proteinExistence type="inferred from homology"/>